<protein>
    <recommendedName>
        <fullName evidence="4">DUF1640 domain-containing protein</fullName>
    </recommendedName>
</protein>
<dbReference type="SUPFAM" id="SSF58113">
    <property type="entry name" value="Apolipoprotein A-I"/>
    <property type="match status" value="1"/>
</dbReference>
<dbReference type="RefSeq" id="WP_347436591.1">
    <property type="nucleotide sequence ID" value="NZ_CP089291.1"/>
</dbReference>
<organism evidence="2 3">
    <name type="scientific">Fodinisporobacter ferrooxydans</name>
    <dbReference type="NCBI Taxonomy" id="2901836"/>
    <lineage>
        <taxon>Bacteria</taxon>
        <taxon>Bacillati</taxon>
        <taxon>Bacillota</taxon>
        <taxon>Bacilli</taxon>
        <taxon>Bacillales</taxon>
        <taxon>Alicyclobacillaceae</taxon>
        <taxon>Fodinisporobacter</taxon>
    </lineage>
</organism>
<dbReference type="Gene3D" id="1.20.58.130">
    <property type="match status" value="1"/>
</dbReference>
<dbReference type="Proteomes" id="UP000830167">
    <property type="component" value="Chromosome"/>
</dbReference>
<name>A0ABY4CKB3_9BACL</name>
<sequence>MDLQQIFEGVYQIQKQISALQQDVNELRTEMQQFKVEIRAEMQQFKDEMRTEMQQFKAEMRTEMQQFKAEMCTEMQQFKAEMNTRFEEQEINFEELRDSIDLLVEKKWEIEKELHQVKKRVRLKQTLNR</sequence>
<keyword evidence="1" id="KW-0175">Coiled coil</keyword>
<evidence type="ECO:0008006" key="4">
    <source>
        <dbReference type="Google" id="ProtNLM"/>
    </source>
</evidence>
<accession>A0ABY4CKB3</accession>
<dbReference type="EMBL" id="CP089291">
    <property type="protein sequence ID" value="UOF89896.1"/>
    <property type="molecule type" value="Genomic_DNA"/>
</dbReference>
<keyword evidence="3" id="KW-1185">Reference proteome</keyword>
<gene>
    <name evidence="2" type="ORF">LSG31_18795</name>
</gene>
<proteinExistence type="predicted"/>
<reference evidence="2" key="1">
    <citation type="submission" date="2021-12" db="EMBL/GenBank/DDBJ databases">
        <title>Alicyclobacillaceae gen. nov., sp. nov., isolated from chalcocite enrichment system.</title>
        <authorList>
            <person name="Jiang Z."/>
        </authorList>
    </citation>
    <scope>NUCLEOTIDE SEQUENCE</scope>
    <source>
        <strain evidence="2">MYW30-H2</strain>
    </source>
</reference>
<evidence type="ECO:0000313" key="3">
    <source>
        <dbReference type="Proteomes" id="UP000830167"/>
    </source>
</evidence>
<evidence type="ECO:0000313" key="2">
    <source>
        <dbReference type="EMBL" id="UOF89896.1"/>
    </source>
</evidence>
<evidence type="ECO:0000256" key="1">
    <source>
        <dbReference type="SAM" id="Coils"/>
    </source>
</evidence>
<feature type="coiled-coil region" evidence="1">
    <location>
        <begin position="10"/>
        <end position="106"/>
    </location>
</feature>